<proteinExistence type="inferred from homology"/>
<dbReference type="FunFam" id="3.40.1450.10:FF:000002">
    <property type="entry name" value="2,3-bisphosphoglycerate-independent phosphoglycerate mutase"/>
    <property type="match status" value="1"/>
</dbReference>
<dbReference type="PIRSF" id="PIRSF001492">
    <property type="entry name" value="IPGAM"/>
    <property type="match status" value="1"/>
</dbReference>
<dbReference type="STRING" id="1802158.A2827_00835"/>
<dbReference type="GO" id="GO:0005829">
    <property type="term" value="C:cytosol"/>
    <property type="evidence" value="ECO:0007669"/>
    <property type="project" value="TreeGrafter"/>
</dbReference>
<dbReference type="Proteomes" id="UP000177932">
    <property type="component" value="Unassembled WGS sequence"/>
</dbReference>
<feature type="binding site" evidence="9 12">
    <location>
        <position position="400"/>
    </location>
    <ligand>
        <name>Mn(2+)</name>
        <dbReference type="ChEBI" id="CHEBI:29035"/>
        <label>1</label>
    </ligand>
</feature>
<evidence type="ECO:0000256" key="8">
    <source>
        <dbReference type="ARBA" id="ARBA00023235"/>
    </source>
</evidence>
<dbReference type="InterPro" id="IPR005995">
    <property type="entry name" value="Pgm_bpd_ind"/>
</dbReference>
<dbReference type="GO" id="GO:0004619">
    <property type="term" value="F:phosphoglycerate mutase activity"/>
    <property type="evidence" value="ECO:0007669"/>
    <property type="project" value="UniProtKB-UniRule"/>
</dbReference>
<reference evidence="15 16" key="1">
    <citation type="journal article" date="2016" name="Nat. Commun.">
        <title>Thousands of microbial genomes shed light on interconnected biogeochemical processes in an aquifer system.</title>
        <authorList>
            <person name="Anantharaman K."/>
            <person name="Brown C.T."/>
            <person name="Hug L.A."/>
            <person name="Sharon I."/>
            <person name="Castelle C.J."/>
            <person name="Probst A.J."/>
            <person name="Thomas B.C."/>
            <person name="Singh A."/>
            <person name="Wilkins M.J."/>
            <person name="Karaoz U."/>
            <person name="Brodie E.L."/>
            <person name="Williams K.H."/>
            <person name="Hubbard S.S."/>
            <person name="Banfield J.F."/>
        </authorList>
    </citation>
    <scope>NUCLEOTIDE SEQUENCE [LARGE SCALE GENOMIC DNA]</scope>
</reference>
<feature type="binding site" evidence="9 12">
    <location>
        <position position="459"/>
    </location>
    <ligand>
        <name>Mn(2+)</name>
        <dbReference type="ChEBI" id="CHEBI:29035"/>
        <label>1</label>
    </ligand>
</feature>
<evidence type="ECO:0000256" key="11">
    <source>
        <dbReference type="PIRSR" id="PIRSR001492-1"/>
    </source>
</evidence>
<dbReference type="InterPro" id="IPR017850">
    <property type="entry name" value="Alkaline_phosphatase_core_sf"/>
</dbReference>
<keyword evidence="6 9" id="KW-0324">Glycolysis</keyword>
<comment type="pathway">
    <text evidence="3 9">Carbohydrate degradation; glycolysis; pyruvate from D-glyceraldehyde 3-phosphate: step 3/5.</text>
</comment>
<gene>
    <name evidence="9" type="primary">gpmI</name>
    <name evidence="15" type="ORF">A2827_00835</name>
</gene>
<evidence type="ECO:0000259" key="14">
    <source>
        <dbReference type="Pfam" id="PF06415"/>
    </source>
</evidence>
<dbReference type="PANTHER" id="PTHR31637:SF0">
    <property type="entry name" value="2,3-BISPHOSPHOGLYCERATE-INDEPENDENT PHOSPHOGLYCERATE MUTASE"/>
    <property type="match status" value="1"/>
</dbReference>
<feature type="binding site" evidence="9 12">
    <location>
        <position position="61"/>
    </location>
    <ligand>
        <name>Mn(2+)</name>
        <dbReference type="ChEBI" id="CHEBI:29035"/>
        <label>2</label>
    </ligand>
</feature>
<evidence type="ECO:0000256" key="7">
    <source>
        <dbReference type="ARBA" id="ARBA00023211"/>
    </source>
</evidence>
<comment type="cofactor">
    <cofactor evidence="9">
        <name>Mn(2+)</name>
        <dbReference type="ChEBI" id="CHEBI:29035"/>
    </cofactor>
    <text evidence="9">Binds 2 manganese ions per subunit.</text>
</comment>
<organism evidence="15 16">
    <name type="scientific">Candidatus Spechtbacteria bacterium RIFCSPHIGHO2_01_FULL_43_30</name>
    <dbReference type="NCBI Taxonomy" id="1802158"/>
    <lineage>
        <taxon>Bacteria</taxon>
        <taxon>Candidatus Spechtiibacteriota</taxon>
    </lineage>
</organism>
<dbReference type="InterPro" id="IPR036646">
    <property type="entry name" value="PGAM_B_sf"/>
</dbReference>
<feature type="domain" description="Metalloenzyme" evidence="13">
    <location>
        <begin position="3"/>
        <end position="506"/>
    </location>
</feature>
<evidence type="ECO:0000256" key="9">
    <source>
        <dbReference type="HAMAP-Rule" id="MF_01038"/>
    </source>
</evidence>
<comment type="subunit">
    <text evidence="9">Monomer.</text>
</comment>
<dbReference type="InterPro" id="IPR006124">
    <property type="entry name" value="Metalloenzyme"/>
</dbReference>
<comment type="similarity">
    <text evidence="4 9">Belongs to the BPG-independent phosphoglycerate mutase family.</text>
</comment>
<dbReference type="EMBL" id="MHOD01000023">
    <property type="protein sequence ID" value="OGZ57754.1"/>
    <property type="molecule type" value="Genomic_DNA"/>
</dbReference>
<evidence type="ECO:0000256" key="6">
    <source>
        <dbReference type="ARBA" id="ARBA00023152"/>
    </source>
</evidence>
<dbReference type="SUPFAM" id="SSF64158">
    <property type="entry name" value="2,3-Bisphosphoglycerate-independent phosphoglycerate mutase, substrate-binding domain"/>
    <property type="match status" value="1"/>
</dbReference>
<feature type="active site" description="Phosphoserine intermediate" evidence="9 11">
    <location>
        <position position="61"/>
    </location>
</feature>
<comment type="catalytic activity">
    <reaction evidence="1 9">
        <text>(2R)-2-phosphoglycerate = (2R)-3-phosphoglycerate</text>
        <dbReference type="Rhea" id="RHEA:15901"/>
        <dbReference type="ChEBI" id="CHEBI:58272"/>
        <dbReference type="ChEBI" id="CHEBI:58289"/>
        <dbReference type="EC" id="5.4.2.12"/>
    </reaction>
</comment>
<comment type="function">
    <text evidence="2 9">Catalyzes the interconversion of 2-phosphoglycerate and 3-phosphoglycerate.</text>
</comment>
<dbReference type="GO" id="GO:0006096">
    <property type="term" value="P:glycolytic process"/>
    <property type="evidence" value="ECO:0007669"/>
    <property type="project" value="UniProtKB-UniRule"/>
</dbReference>
<feature type="domain" description="BPG-independent PGAM N-terminal" evidence="14">
    <location>
        <begin position="81"/>
        <end position="297"/>
    </location>
</feature>
<evidence type="ECO:0000256" key="10">
    <source>
        <dbReference type="NCBIfam" id="TIGR01307"/>
    </source>
</evidence>
<feature type="binding site" evidence="9 12">
    <location>
        <position position="11"/>
    </location>
    <ligand>
        <name>Mn(2+)</name>
        <dbReference type="ChEBI" id="CHEBI:29035"/>
        <label>2</label>
    </ligand>
</feature>
<keyword evidence="7 9" id="KW-0464">Manganese</keyword>
<dbReference type="GO" id="GO:0030145">
    <property type="term" value="F:manganese ion binding"/>
    <property type="evidence" value="ECO:0007669"/>
    <property type="project" value="UniProtKB-UniRule"/>
</dbReference>
<dbReference type="Gene3D" id="3.40.720.10">
    <property type="entry name" value="Alkaline Phosphatase, subunit A"/>
    <property type="match status" value="1"/>
</dbReference>
<name>A0A1G2H5J6_9BACT</name>
<feature type="binding site" evidence="9">
    <location>
        <position position="122"/>
    </location>
    <ligand>
        <name>substrate</name>
    </ligand>
</feature>
<comment type="caution">
    <text evidence="15">The sequence shown here is derived from an EMBL/GenBank/DDBJ whole genome shotgun (WGS) entry which is preliminary data.</text>
</comment>
<feature type="binding site" evidence="9">
    <location>
        <position position="184"/>
    </location>
    <ligand>
        <name>substrate</name>
    </ligand>
</feature>
<dbReference type="Gene3D" id="3.40.1450.10">
    <property type="entry name" value="BPG-independent phosphoglycerate mutase, domain B"/>
    <property type="match status" value="1"/>
</dbReference>
<dbReference type="SUPFAM" id="SSF53649">
    <property type="entry name" value="Alkaline phosphatase-like"/>
    <property type="match status" value="1"/>
</dbReference>
<feature type="binding site" evidence="9 12">
    <location>
        <position position="404"/>
    </location>
    <ligand>
        <name>Mn(2+)</name>
        <dbReference type="ChEBI" id="CHEBI:29035"/>
        <label>1</label>
    </ligand>
</feature>
<dbReference type="HAMAP" id="MF_01038">
    <property type="entry name" value="GpmI"/>
    <property type="match status" value="1"/>
</dbReference>
<dbReference type="Pfam" id="PF06415">
    <property type="entry name" value="iPGM_N"/>
    <property type="match status" value="1"/>
</dbReference>
<evidence type="ECO:0000259" key="13">
    <source>
        <dbReference type="Pfam" id="PF01676"/>
    </source>
</evidence>
<feature type="binding site" evidence="9 12">
    <location>
        <position position="440"/>
    </location>
    <ligand>
        <name>Mn(2+)</name>
        <dbReference type="ChEBI" id="CHEBI:29035"/>
        <label>2</label>
    </ligand>
</feature>
<feature type="binding site" evidence="9 12">
    <location>
        <position position="441"/>
    </location>
    <ligand>
        <name>Mn(2+)</name>
        <dbReference type="ChEBI" id="CHEBI:29035"/>
        <label>2</label>
    </ligand>
</feature>
<dbReference type="PANTHER" id="PTHR31637">
    <property type="entry name" value="2,3-BISPHOSPHOGLYCERATE-INDEPENDENT PHOSPHOGLYCERATE MUTASE"/>
    <property type="match status" value="1"/>
</dbReference>
<dbReference type="InterPro" id="IPR011258">
    <property type="entry name" value="BPG-indep_PGM_N"/>
</dbReference>
<protein>
    <recommendedName>
        <fullName evidence="9 10">2,3-bisphosphoglycerate-independent phosphoglycerate mutase</fullName>
        <shortName evidence="9">BPG-independent PGAM</shortName>
        <shortName evidence="9">Phosphoglyceromutase</shortName>
        <shortName evidence="9">iPGM</shortName>
        <ecNumber evidence="9 10">5.4.2.12</ecNumber>
    </recommendedName>
</protein>
<dbReference type="EC" id="5.4.2.12" evidence="9 10"/>
<evidence type="ECO:0000313" key="16">
    <source>
        <dbReference type="Proteomes" id="UP000177932"/>
    </source>
</evidence>
<evidence type="ECO:0000256" key="5">
    <source>
        <dbReference type="ARBA" id="ARBA00022723"/>
    </source>
</evidence>
<comment type="caution">
    <text evidence="9">Lacks conserved residue(s) required for the propagation of feature annotation.</text>
</comment>
<evidence type="ECO:0000256" key="4">
    <source>
        <dbReference type="ARBA" id="ARBA00008819"/>
    </source>
</evidence>
<evidence type="ECO:0000313" key="15">
    <source>
        <dbReference type="EMBL" id="OGZ57754.1"/>
    </source>
</evidence>
<evidence type="ECO:0000256" key="2">
    <source>
        <dbReference type="ARBA" id="ARBA00002315"/>
    </source>
</evidence>
<evidence type="ECO:0000256" key="1">
    <source>
        <dbReference type="ARBA" id="ARBA00000370"/>
    </source>
</evidence>
<keyword evidence="5 9" id="KW-0479">Metal-binding</keyword>
<sequence>MAKKVILIILDGWGVAKPSSGNAITSAKTPNISAIEAKYPSLQIQASGRTVGLPWGNEGNSEVGHLALGSGRIIFHYLPRIVNSIQDGSFFENQTLKRISSHVKKNDSSIHFMGLASSGSVHSYIDHVYGLLEFAKRESIEKVYLHIFTDGKDSPPNEAAKFVYNLDHKLKTQNLGKISTVIGRIYSMDRSGDWGATQKTYDLLVNGRGTLVRDAVSYIKLSYENGITDPYIEPAVVNEDGKIEKSQLISDNDAVIFFNFREDSARQLTKVFLGHDFPYFERKSFNNLLFTTLVKYEDYIPESNVIFTPPDISNTISEVISNSGKKQVHIAETEKYAHATYFFNGMREKPFPGEERVLIPSFGAPHYEKYPEMGAIKITDEIVRCIPNFDFILVNFANADMLSHLGHFNAIIKGVEVIDECIGRILKARDESTAILITSDHGNAEQMIDAHTGITKTEHSLNPVPVYLIHKDFALKKTRYKSLYTEDIKGLLSDVAPTCLELMGLDIPDKMTGQSLLPVMIN</sequence>
<dbReference type="NCBIfam" id="TIGR01307">
    <property type="entry name" value="pgm_bpd_ind"/>
    <property type="match status" value="1"/>
</dbReference>
<feature type="binding site" evidence="9">
    <location>
        <position position="335"/>
    </location>
    <ligand>
        <name>substrate</name>
    </ligand>
</feature>
<feature type="binding site" evidence="9">
    <location>
        <position position="190"/>
    </location>
    <ligand>
        <name>substrate</name>
    </ligand>
</feature>
<keyword evidence="8 9" id="KW-0413">Isomerase</keyword>
<evidence type="ECO:0000256" key="3">
    <source>
        <dbReference type="ARBA" id="ARBA00004798"/>
    </source>
</evidence>
<dbReference type="GO" id="GO:0006007">
    <property type="term" value="P:glucose catabolic process"/>
    <property type="evidence" value="ECO:0007669"/>
    <property type="project" value="InterPro"/>
</dbReference>
<accession>A0A1G2H5J6</accession>
<dbReference type="Pfam" id="PF01676">
    <property type="entry name" value="Metalloenzyme"/>
    <property type="match status" value="1"/>
</dbReference>
<evidence type="ECO:0000256" key="12">
    <source>
        <dbReference type="PIRSR" id="PIRSR001492-3"/>
    </source>
</evidence>
<dbReference type="UniPathway" id="UPA00109">
    <property type="reaction ID" value="UER00186"/>
</dbReference>
<dbReference type="AlphaFoldDB" id="A0A1G2H5J6"/>
<dbReference type="CDD" id="cd16010">
    <property type="entry name" value="iPGM"/>
    <property type="match status" value="1"/>
</dbReference>